<sequence>MLTHDVVIWSIRNRKGRAKPYQLRWKVGTEPKSKAFLTKALADSFRADLLKAAKRGESFDTLTGLPASMTKTEKAALSWYDFCRKYVRMRWKVASSERCKRLNEVGAVERS</sequence>
<reference evidence="1 2" key="1">
    <citation type="submission" date="2022-04" db="EMBL/GenBank/DDBJ databases">
        <title>Genome draft of Actinomadura sp. ATCC 31491.</title>
        <authorList>
            <person name="Shi X."/>
            <person name="Du Y."/>
        </authorList>
    </citation>
    <scope>NUCLEOTIDE SEQUENCE [LARGE SCALE GENOMIC DNA]</scope>
    <source>
        <strain evidence="1 2">ATCC 31491</strain>
    </source>
</reference>
<proteinExistence type="predicted"/>
<evidence type="ECO:0000313" key="2">
    <source>
        <dbReference type="Proteomes" id="UP001317259"/>
    </source>
</evidence>
<protein>
    <submittedName>
        <fullName evidence="1">Uncharacterized protein</fullName>
    </submittedName>
</protein>
<name>A0ABT0GCT2_9ACTN</name>
<comment type="caution">
    <text evidence="1">The sequence shown here is derived from an EMBL/GenBank/DDBJ whole genome shotgun (WGS) entry which is preliminary data.</text>
</comment>
<dbReference type="RefSeq" id="WP_247815816.1">
    <property type="nucleotide sequence ID" value="NZ_JAKRKC020000003.1"/>
</dbReference>
<gene>
    <name evidence="1" type="ORF">MF672_050105</name>
</gene>
<dbReference type="EMBL" id="JAKRKC020000003">
    <property type="protein sequence ID" value="MCK2221911.1"/>
    <property type="molecule type" value="Genomic_DNA"/>
</dbReference>
<accession>A0ABT0GCT2</accession>
<dbReference type="Proteomes" id="UP001317259">
    <property type="component" value="Unassembled WGS sequence"/>
</dbReference>
<keyword evidence="2" id="KW-1185">Reference proteome</keyword>
<evidence type="ECO:0000313" key="1">
    <source>
        <dbReference type="EMBL" id="MCK2221911.1"/>
    </source>
</evidence>
<organism evidence="1 2">
    <name type="scientific">Actinomadura luzonensis</name>
    <dbReference type="NCBI Taxonomy" id="2805427"/>
    <lineage>
        <taxon>Bacteria</taxon>
        <taxon>Bacillati</taxon>
        <taxon>Actinomycetota</taxon>
        <taxon>Actinomycetes</taxon>
        <taxon>Streptosporangiales</taxon>
        <taxon>Thermomonosporaceae</taxon>
        <taxon>Actinomadura</taxon>
    </lineage>
</organism>